<name>A0A016UPX0_9BILA</name>
<feature type="region of interest" description="Disordered" evidence="1">
    <location>
        <begin position="1"/>
        <end position="26"/>
    </location>
</feature>
<evidence type="ECO:0000313" key="2">
    <source>
        <dbReference type="EMBL" id="EYC16966.1"/>
    </source>
</evidence>
<evidence type="ECO:0000256" key="1">
    <source>
        <dbReference type="SAM" id="MobiDB-lite"/>
    </source>
</evidence>
<proteinExistence type="predicted"/>
<gene>
    <name evidence="2" type="primary">Acey_s0032.g2593</name>
    <name evidence="2" type="ORF">Y032_0032g2593</name>
</gene>
<dbReference type="AlphaFoldDB" id="A0A016UPX0"/>
<dbReference type="Proteomes" id="UP000024635">
    <property type="component" value="Unassembled WGS sequence"/>
</dbReference>
<keyword evidence="3" id="KW-1185">Reference proteome</keyword>
<dbReference type="EMBL" id="JARK01001368">
    <property type="protein sequence ID" value="EYC16966.1"/>
    <property type="molecule type" value="Genomic_DNA"/>
</dbReference>
<accession>A0A016UPX0</accession>
<organism evidence="2 3">
    <name type="scientific">Ancylostoma ceylanicum</name>
    <dbReference type="NCBI Taxonomy" id="53326"/>
    <lineage>
        <taxon>Eukaryota</taxon>
        <taxon>Metazoa</taxon>
        <taxon>Ecdysozoa</taxon>
        <taxon>Nematoda</taxon>
        <taxon>Chromadorea</taxon>
        <taxon>Rhabditida</taxon>
        <taxon>Rhabditina</taxon>
        <taxon>Rhabditomorpha</taxon>
        <taxon>Strongyloidea</taxon>
        <taxon>Ancylostomatidae</taxon>
        <taxon>Ancylostomatinae</taxon>
        <taxon>Ancylostoma</taxon>
    </lineage>
</organism>
<comment type="caution">
    <text evidence="2">The sequence shown here is derived from an EMBL/GenBank/DDBJ whole genome shotgun (WGS) entry which is preliminary data.</text>
</comment>
<reference evidence="3" key="1">
    <citation type="journal article" date="2015" name="Nat. Genet.">
        <title>The genome and transcriptome of the zoonotic hookworm Ancylostoma ceylanicum identify infection-specific gene families.</title>
        <authorList>
            <person name="Schwarz E.M."/>
            <person name="Hu Y."/>
            <person name="Antoshechkin I."/>
            <person name="Miller M.M."/>
            <person name="Sternberg P.W."/>
            <person name="Aroian R.V."/>
        </authorList>
    </citation>
    <scope>NUCLEOTIDE SEQUENCE</scope>
    <source>
        <strain evidence="3">HY135</strain>
    </source>
</reference>
<protein>
    <submittedName>
        <fullName evidence="2">Uncharacterized protein</fullName>
    </submittedName>
</protein>
<feature type="compositionally biased region" description="Polar residues" evidence="1">
    <location>
        <begin position="1"/>
        <end position="24"/>
    </location>
</feature>
<evidence type="ECO:0000313" key="3">
    <source>
        <dbReference type="Proteomes" id="UP000024635"/>
    </source>
</evidence>
<sequence>MATLASASTAVSPQISSCHRSSSCHAKLHLPPSDIRAMERFLRSLKEEAPASGTKTAMGLLLHHSGIAAT</sequence>